<gene>
    <name evidence="2" type="ORF">PENVUL_c035G07610</name>
</gene>
<evidence type="ECO:0000313" key="3">
    <source>
        <dbReference type="Proteomes" id="UP000191518"/>
    </source>
</evidence>
<dbReference type="Proteomes" id="UP000191518">
    <property type="component" value="Unassembled WGS sequence"/>
</dbReference>
<organism evidence="2 3">
    <name type="scientific">Penicillium vulpinum</name>
    <dbReference type="NCBI Taxonomy" id="29845"/>
    <lineage>
        <taxon>Eukaryota</taxon>
        <taxon>Fungi</taxon>
        <taxon>Dikarya</taxon>
        <taxon>Ascomycota</taxon>
        <taxon>Pezizomycotina</taxon>
        <taxon>Eurotiomycetes</taxon>
        <taxon>Eurotiomycetidae</taxon>
        <taxon>Eurotiales</taxon>
        <taxon>Aspergillaceae</taxon>
        <taxon>Penicillium</taxon>
    </lineage>
</organism>
<keyword evidence="3" id="KW-1185">Reference proteome</keyword>
<evidence type="ECO:0000256" key="1">
    <source>
        <dbReference type="SAM" id="MobiDB-lite"/>
    </source>
</evidence>
<dbReference type="EMBL" id="MDYP01000035">
    <property type="protein sequence ID" value="OQE03090.1"/>
    <property type="molecule type" value="Genomic_DNA"/>
</dbReference>
<evidence type="ECO:0000313" key="2">
    <source>
        <dbReference type="EMBL" id="OQE03090.1"/>
    </source>
</evidence>
<accession>A0A1V6RN98</accession>
<sequence>MSLSINEQSSTSSPNSMPTHKRKRDTVVSSMYTTEQKPSVEEWLAGTTQKIGNPVIAQGLNVLEKRIANSERQPSMDKEPSERDHKRDDEIKDRIKYLKELVRRQNERLKRSELQGNTAQPWIQSLQEQLSMRDSMLYSLQQHTDLRKRLGMHERLLEISDQQINAQQELIKHLLEAQATTSRQLALVSQNLSQQPEKCVQQPQVEEPEEKQYRSVGVNTSTDASDYVLVSEDEATS</sequence>
<protein>
    <submittedName>
        <fullName evidence="2">Uncharacterized protein</fullName>
    </submittedName>
</protein>
<reference evidence="3" key="1">
    <citation type="journal article" date="2017" name="Nat. Microbiol.">
        <title>Global analysis of biosynthetic gene clusters reveals vast potential of secondary metabolite production in Penicillium species.</title>
        <authorList>
            <person name="Nielsen J.C."/>
            <person name="Grijseels S."/>
            <person name="Prigent S."/>
            <person name="Ji B."/>
            <person name="Dainat J."/>
            <person name="Nielsen K.F."/>
            <person name="Frisvad J.C."/>
            <person name="Workman M."/>
            <person name="Nielsen J."/>
        </authorList>
    </citation>
    <scope>NUCLEOTIDE SEQUENCE [LARGE SCALE GENOMIC DNA]</scope>
    <source>
        <strain evidence="3">IBT 29486</strain>
    </source>
</reference>
<feature type="region of interest" description="Disordered" evidence="1">
    <location>
        <begin position="67"/>
        <end position="91"/>
    </location>
</feature>
<feature type="compositionally biased region" description="Polar residues" evidence="1">
    <location>
        <begin position="27"/>
        <end position="37"/>
    </location>
</feature>
<feature type="region of interest" description="Disordered" evidence="1">
    <location>
        <begin position="198"/>
        <end position="237"/>
    </location>
</feature>
<feature type="compositionally biased region" description="Polar residues" evidence="1">
    <location>
        <begin position="1"/>
        <end position="18"/>
    </location>
</feature>
<comment type="caution">
    <text evidence="2">The sequence shown here is derived from an EMBL/GenBank/DDBJ whole genome shotgun (WGS) entry which is preliminary data.</text>
</comment>
<feature type="region of interest" description="Disordered" evidence="1">
    <location>
        <begin position="1"/>
        <end position="38"/>
    </location>
</feature>
<proteinExistence type="predicted"/>
<name>A0A1V6RN98_9EURO</name>
<dbReference type="AlphaFoldDB" id="A0A1V6RN98"/>